<dbReference type="Proteomes" id="UP000655940">
    <property type="component" value="Unassembled WGS sequence"/>
</dbReference>
<dbReference type="Gene3D" id="2.60.40.10">
    <property type="entry name" value="Immunoglobulins"/>
    <property type="match status" value="3"/>
</dbReference>
<gene>
    <name evidence="4" type="ORF">IHV20_10235</name>
</gene>
<evidence type="ECO:0000259" key="3">
    <source>
        <dbReference type="Pfam" id="PF19077"/>
    </source>
</evidence>
<dbReference type="InterPro" id="IPR041498">
    <property type="entry name" value="Big_6"/>
</dbReference>
<feature type="non-terminal residue" evidence="4">
    <location>
        <position position="276"/>
    </location>
</feature>
<feature type="domain" description="Bacterial Ig-like" evidence="3">
    <location>
        <begin position="94"/>
        <end position="174"/>
    </location>
</feature>
<sequence>MTVDTAAPAAPVIDPVNGTDPITGTAEPGSTVTVTYPDGSTASVVAGPDGTWTVPNPGLNDGDTVTAVTEDPAGNTSGPATAVVDAVAPTVALDDVLTNDSTPALTGTVSDPTATVVVNVDGTDYPAVNNGDGTWTLADNTLPTLADGPHTITVTATDAAGNVGNDTAVVTIDTVAPNAPVLDPINATDPVSGQAEPGSTVTVTYPDGTTATVVAGTDGSWSVPNPGNLVDGDTVTATATDPAGNTSLPGTGTVSADITAPVVALDDVLTNDSTPA</sequence>
<name>A0AAP1QXI4_ACIBA</name>
<dbReference type="InterPro" id="IPR044016">
    <property type="entry name" value="Big_13"/>
</dbReference>
<protein>
    <submittedName>
        <fullName evidence="4">Biofilm associated protein</fullName>
    </submittedName>
</protein>
<feature type="domain" description="Bacterial Ig" evidence="2">
    <location>
        <begin position="7"/>
        <end position="84"/>
    </location>
</feature>
<proteinExistence type="predicted"/>
<dbReference type="Pfam" id="PF19077">
    <property type="entry name" value="Big_13"/>
    <property type="match status" value="1"/>
</dbReference>
<dbReference type="AlphaFoldDB" id="A0AAP1QXI4"/>
<evidence type="ECO:0000313" key="5">
    <source>
        <dbReference type="Proteomes" id="UP000655940"/>
    </source>
</evidence>
<dbReference type="EMBL" id="JACZEI010000015">
    <property type="protein sequence ID" value="MBE0330525.1"/>
    <property type="molecule type" value="Genomic_DNA"/>
</dbReference>
<feature type="domain" description="Bacterial Ig" evidence="2">
    <location>
        <begin position="176"/>
        <end position="254"/>
    </location>
</feature>
<dbReference type="InterPro" id="IPR013783">
    <property type="entry name" value="Ig-like_fold"/>
</dbReference>
<organism evidence="4 5">
    <name type="scientific">Acinetobacter baumannii</name>
    <dbReference type="NCBI Taxonomy" id="470"/>
    <lineage>
        <taxon>Bacteria</taxon>
        <taxon>Pseudomonadati</taxon>
        <taxon>Pseudomonadota</taxon>
        <taxon>Gammaproteobacteria</taxon>
        <taxon>Moraxellales</taxon>
        <taxon>Moraxellaceae</taxon>
        <taxon>Acinetobacter</taxon>
        <taxon>Acinetobacter calcoaceticus/baumannii complex</taxon>
    </lineage>
</organism>
<evidence type="ECO:0000259" key="2">
    <source>
        <dbReference type="Pfam" id="PF17936"/>
    </source>
</evidence>
<evidence type="ECO:0000313" key="4">
    <source>
        <dbReference type="EMBL" id="MBE0330525.1"/>
    </source>
</evidence>
<feature type="region of interest" description="Disordered" evidence="1">
    <location>
        <begin position="1"/>
        <end position="29"/>
    </location>
</feature>
<comment type="caution">
    <text evidence="4">The sequence shown here is derived from an EMBL/GenBank/DDBJ whole genome shotgun (WGS) entry which is preliminary data.</text>
</comment>
<evidence type="ECO:0000256" key="1">
    <source>
        <dbReference type="SAM" id="MobiDB-lite"/>
    </source>
</evidence>
<dbReference type="Pfam" id="PF17936">
    <property type="entry name" value="Big_6"/>
    <property type="match status" value="2"/>
</dbReference>
<accession>A0AAP1QXI4</accession>
<dbReference type="NCBIfam" id="NF033510">
    <property type="entry name" value="Ca_tandemer"/>
    <property type="match status" value="3"/>
</dbReference>
<reference evidence="4" key="1">
    <citation type="submission" date="2020-09" db="EMBL/GenBank/DDBJ databases">
        <title>Distribution of Beta-Lactamase Producing Gram-Negative Bacterial Isolates in Isabela River of Santo Domingo, Dominican Republic.</title>
        <authorList>
            <person name="Calderon V."/>
            <person name="Bonnelly R."/>
            <person name="Del Rosario C."/>
            <person name="Duarte A."/>
            <person name="Barauna R."/>
            <person name="Juca Ramos R.T."/>
            <person name="Perdomo O.P."/>
            <person name="Rodriguez De Francisco L.E."/>
            <person name="Franco De Los Santos E.F."/>
        </authorList>
    </citation>
    <scope>NUCLEOTIDE SEQUENCE</scope>
    <source>
        <strain evidence="4">INTEC_BI15</strain>
    </source>
</reference>